<dbReference type="PROSITE" id="PS00972">
    <property type="entry name" value="USP_1"/>
    <property type="match status" value="1"/>
</dbReference>
<dbReference type="PROSITE" id="PS00973">
    <property type="entry name" value="USP_2"/>
    <property type="match status" value="1"/>
</dbReference>
<reference evidence="11" key="1">
    <citation type="submission" date="2017-01" db="EMBL/GenBank/DDBJ databases">
        <authorList>
            <person name="Wang Y."/>
            <person name="White M."/>
            <person name="Kvist S."/>
            <person name="Moncalvo J.-M."/>
        </authorList>
    </citation>
    <scope>NUCLEOTIDE SEQUENCE [LARGE SCALE GENOMIC DNA]</scope>
    <source>
        <strain evidence="11">ID-206-W2</strain>
    </source>
</reference>
<feature type="domain" description="USP" evidence="9">
    <location>
        <begin position="102"/>
        <end position="411"/>
    </location>
</feature>
<dbReference type="GO" id="GO:0004843">
    <property type="term" value="F:cysteine-type deubiquitinase activity"/>
    <property type="evidence" value="ECO:0007669"/>
    <property type="project" value="UniProtKB-UniRule"/>
</dbReference>
<comment type="caution">
    <text evidence="10">The sequence shown here is derived from an EMBL/GenBank/DDBJ whole genome shotgun (WGS) entry which is preliminary data.</text>
</comment>
<evidence type="ECO:0000256" key="1">
    <source>
        <dbReference type="ARBA" id="ARBA00000707"/>
    </source>
</evidence>
<feature type="compositionally biased region" description="Low complexity" evidence="8">
    <location>
        <begin position="524"/>
        <end position="539"/>
    </location>
</feature>
<dbReference type="FunFam" id="3.90.70.10:FF:000119">
    <property type="entry name" value="Ubiquitin specific peptidase 36"/>
    <property type="match status" value="1"/>
</dbReference>
<dbReference type="GO" id="GO:0005829">
    <property type="term" value="C:cytosol"/>
    <property type="evidence" value="ECO:0007669"/>
    <property type="project" value="TreeGrafter"/>
</dbReference>
<evidence type="ECO:0000256" key="7">
    <source>
        <dbReference type="RuleBase" id="RU366025"/>
    </source>
</evidence>
<evidence type="ECO:0000256" key="2">
    <source>
        <dbReference type="ARBA" id="ARBA00009085"/>
    </source>
</evidence>
<dbReference type="PROSITE" id="PS50235">
    <property type="entry name" value="USP_3"/>
    <property type="match status" value="1"/>
</dbReference>
<dbReference type="EMBL" id="LSSM01002423">
    <property type="protein sequence ID" value="OMJ21754.1"/>
    <property type="molecule type" value="Genomic_DNA"/>
</dbReference>
<feature type="region of interest" description="Disordered" evidence="8">
    <location>
        <begin position="414"/>
        <end position="574"/>
    </location>
</feature>
<protein>
    <recommendedName>
        <fullName evidence="7">Ubiquitin carboxyl-terminal hydrolase</fullName>
        <ecNumber evidence="7">3.4.19.12</ecNumber>
    </recommendedName>
</protein>
<evidence type="ECO:0000256" key="6">
    <source>
        <dbReference type="ARBA" id="ARBA00022807"/>
    </source>
</evidence>
<accession>A0A1R1Y4R9</accession>
<dbReference type="SUPFAM" id="SSF54001">
    <property type="entry name" value="Cysteine proteinases"/>
    <property type="match status" value="1"/>
</dbReference>
<evidence type="ECO:0000313" key="11">
    <source>
        <dbReference type="Proteomes" id="UP000187429"/>
    </source>
</evidence>
<dbReference type="GO" id="GO:0005634">
    <property type="term" value="C:nucleus"/>
    <property type="evidence" value="ECO:0007669"/>
    <property type="project" value="TreeGrafter"/>
</dbReference>
<gene>
    <name evidence="10" type="ORF">AYI69_g5692</name>
</gene>
<dbReference type="InterPro" id="IPR038765">
    <property type="entry name" value="Papain-like_cys_pep_sf"/>
</dbReference>
<keyword evidence="6 7" id="KW-0788">Thiol protease</keyword>
<dbReference type="Proteomes" id="UP000187429">
    <property type="component" value="Unassembled WGS sequence"/>
</dbReference>
<proteinExistence type="inferred from homology"/>
<evidence type="ECO:0000256" key="4">
    <source>
        <dbReference type="ARBA" id="ARBA00022786"/>
    </source>
</evidence>
<feature type="compositionally biased region" description="Basic residues" evidence="8">
    <location>
        <begin position="435"/>
        <end position="444"/>
    </location>
</feature>
<dbReference type="InterPro" id="IPR001394">
    <property type="entry name" value="Peptidase_C19_UCH"/>
</dbReference>
<feature type="compositionally biased region" description="Basic and acidic residues" evidence="8">
    <location>
        <begin position="484"/>
        <end position="497"/>
    </location>
</feature>
<evidence type="ECO:0000256" key="5">
    <source>
        <dbReference type="ARBA" id="ARBA00022801"/>
    </source>
</evidence>
<evidence type="ECO:0000256" key="3">
    <source>
        <dbReference type="ARBA" id="ARBA00022670"/>
    </source>
</evidence>
<organism evidence="10 11">
    <name type="scientific">Smittium culicis</name>
    <dbReference type="NCBI Taxonomy" id="133412"/>
    <lineage>
        <taxon>Eukaryota</taxon>
        <taxon>Fungi</taxon>
        <taxon>Fungi incertae sedis</taxon>
        <taxon>Zoopagomycota</taxon>
        <taxon>Kickxellomycotina</taxon>
        <taxon>Harpellomycetes</taxon>
        <taxon>Harpellales</taxon>
        <taxon>Legeriomycetaceae</taxon>
        <taxon>Smittium</taxon>
    </lineage>
</organism>
<evidence type="ECO:0000259" key="9">
    <source>
        <dbReference type="PROSITE" id="PS50235"/>
    </source>
</evidence>
<dbReference type="InterPro" id="IPR018200">
    <property type="entry name" value="USP_CS"/>
</dbReference>
<feature type="compositionally biased region" description="Polar residues" evidence="8">
    <location>
        <begin position="511"/>
        <end position="523"/>
    </location>
</feature>
<dbReference type="InterPro" id="IPR050164">
    <property type="entry name" value="Peptidase_C19"/>
</dbReference>
<dbReference type="EC" id="3.4.19.12" evidence="7"/>
<sequence>MSKVAIDRVKEIDALLHRSGKADSHVLSRRIEFHDARRPDLNLAKLQHKYKPINAPKAHPTSHNNSSATADSPVSLDGKNILKNLNPLGLKYGWMKIRKIGCGLNNLGNTCFLNSVLQCLTYTPCLAEFMLSKSHSSSCSSRTNCISCLLESHISLALNSTNSSSISPKSIVGKLRLIAKNMRVGRQEDSHEFLRYLIEAMLENLPSNFPKKKNSSPIITNDDEIYKFITSNFITNMFAGFLESKVTCLTCSNVSSTLEKSFDLSLSILNSSSLKKSISQFTAVETLVGNNQYKCEKCRNLSNATKQFCFKTLPNTLTIQLARFNPINGAKINKFVQFDTTLKLTSSSSEERFNLFAVLVHSGHSSRSGHYYCYVKNSNGCWYEMNDSMVRQVSEASVLKQSAYLLFYEKTQSKTQTSNQSNPSSAPSTPNSTTKSKKALKTGHKSSSSIDSSISAPSTPTNNSSFHAKELSRISSSAPSHKSNHSEPLKKSKRDTETNQANGLIKDALNSPKSITDTPTNHMDSSPSNNVPSNLVDSNESIDQIFSKKKKSKKHSNKNNSSKSSPQPLAQTPNTSNLIIENGWSVSIKPSDTTNSSPKQPTKKLKTSKSLPNINSSKTSNIDLRKELSVNKRLLYGKQLESWETSSQIPSNNSNDSITDTAEKRAKFLLKSEKKRFNQQSIISKRPNIYDAEYDRGKTKKIKNKPSFNIFDQVINPFQKVSEISKSKKSI</sequence>
<dbReference type="OrthoDB" id="420187at2759"/>
<evidence type="ECO:0000256" key="8">
    <source>
        <dbReference type="SAM" id="MobiDB-lite"/>
    </source>
</evidence>
<name>A0A1R1Y4R9_9FUNG</name>
<evidence type="ECO:0000313" key="10">
    <source>
        <dbReference type="EMBL" id="OMJ21754.1"/>
    </source>
</evidence>
<dbReference type="GO" id="GO:0016579">
    <property type="term" value="P:protein deubiquitination"/>
    <property type="evidence" value="ECO:0007669"/>
    <property type="project" value="InterPro"/>
</dbReference>
<dbReference type="PANTHER" id="PTHR24006:SF758">
    <property type="entry name" value="UBIQUITIN CARBOXYL-TERMINAL HYDROLASE 36"/>
    <property type="match status" value="1"/>
</dbReference>
<dbReference type="InterPro" id="IPR028889">
    <property type="entry name" value="USP"/>
</dbReference>
<comment type="similarity">
    <text evidence="2 7">Belongs to the peptidase C19 family.</text>
</comment>
<dbReference type="Gene3D" id="3.90.70.10">
    <property type="entry name" value="Cysteine proteinases"/>
    <property type="match status" value="1"/>
</dbReference>
<comment type="catalytic activity">
    <reaction evidence="1 7">
        <text>Thiol-dependent hydrolysis of ester, thioester, amide, peptide and isopeptide bonds formed by the C-terminal Gly of ubiquitin (a 76-residue protein attached to proteins as an intracellular targeting signal).</text>
        <dbReference type="EC" id="3.4.19.12"/>
    </reaction>
</comment>
<feature type="compositionally biased region" description="Polar residues" evidence="8">
    <location>
        <begin position="586"/>
        <end position="600"/>
    </location>
</feature>
<dbReference type="AlphaFoldDB" id="A0A1R1Y4R9"/>
<dbReference type="PANTHER" id="PTHR24006">
    <property type="entry name" value="UBIQUITIN CARBOXYL-TERMINAL HYDROLASE"/>
    <property type="match status" value="1"/>
</dbReference>
<feature type="compositionally biased region" description="Basic residues" evidence="8">
    <location>
        <begin position="547"/>
        <end position="557"/>
    </location>
</feature>
<feature type="region of interest" description="Disordered" evidence="8">
    <location>
        <begin position="586"/>
        <end position="618"/>
    </location>
</feature>
<feature type="compositionally biased region" description="Polar residues" evidence="8">
    <location>
        <begin position="608"/>
        <end position="618"/>
    </location>
</feature>
<keyword evidence="3 7" id="KW-0645">Protease</keyword>
<feature type="compositionally biased region" description="Low complexity" evidence="8">
    <location>
        <begin position="414"/>
        <end position="434"/>
    </location>
</feature>
<keyword evidence="4 7" id="KW-0833">Ubl conjugation pathway</keyword>
<keyword evidence="11" id="KW-1185">Reference proteome</keyword>
<dbReference type="Pfam" id="PF00443">
    <property type="entry name" value="UCH"/>
    <property type="match status" value="1"/>
</dbReference>
<feature type="compositionally biased region" description="Low complexity" evidence="8">
    <location>
        <begin position="446"/>
        <end position="461"/>
    </location>
</feature>
<dbReference type="GO" id="GO:0006508">
    <property type="term" value="P:proteolysis"/>
    <property type="evidence" value="ECO:0007669"/>
    <property type="project" value="UniProtKB-KW"/>
</dbReference>
<keyword evidence="5 7" id="KW-0378">Hydrolase</keyword>